<comment type="subunit">
    <text evidence="6">Heterotrimer of UreA (gamma), UreB (beta) and UreC (alpha) subunits. Three heterotrimers associate to form the active enzyme.</text>
</comment>
<dbReference type="CDD" id="cd00407">
    <property type="entry name" value="Urease_beta"/>
    <property type="match status" value="1"/>
</dbReference>
<evidence type="ECO:0000256" key="7">
    <source>
        <dbReference type="NCBIfam" id="TIGR01792"/>
    </source>
</evidence>
<keyword evidence="6 11" id="KW-0963">Cytoplasm</keyword>
<feature type="active site" description="Proton donor" evidence="6 10">
    <location>
        <position position="467"/>
    </location>
</feature>
<evidence type="ECO:0000256" key="1">
    <source>
        <dbReference type="ARBA" id="ARBA00004897"/>
    </source>
</evidence>
<feature type="domain" description="Urease" evidence="12">
    <location>
        <begin position="276"/>
        <end position="715"/>
    </location>
</feature>
<dbReference type="InterPro" id="IPR002019">
    <property type="entry name" value="Urease_beta-like"/>
</dbReference>
<evidence type="ECO:0000313" key="14">
    <source>
        <dbReference type="Proteomes" id="UP000186104"/>
    </source>
</evidence>
<keyword evidence="2 6" id="KW-0533">Nickel</keyword>
<dbReference type="GO" id="GO:0043419">
    <property type="term" value="P:urea catabolic process"/>
    <property type="evidence" value="ECO:0007669"/>
    <property type="project" value="UniProtKB-UniRule"/>
</dbReference>
<dbReference type="InterPro" id="IPR017951">
    <property type="entry name" value="Urease_asu_c"/>
</dbReference>
<dbReference type="STRING" id="499555.BJL86_3334"/>
<dbReference type="UniPathway" id="UPA00258">
    <property type="reaction ID" value="UER00370"/>
</dbReference>
<keyword evidence="4 6" id="KW-0378">Hydrolase</keyword>
<dbReference type="Pfam" id="PF00449">
    <property type="entry name" value="Urease_alpha"/>
    <property type="match status" value="1"/>
</dbReference>
<dbReference type="SUPFAM" id="SSF51556">
    <property type="entry name" value="Metallo-dependent hydrolases"/>
    <property type="match status" value="1"/>
</dbReference>
<evidence type="ECO:0000256" key="11">
    <source>
        <dbReference type="PROSITE-ProRule" id="PRU00700"/>
    </source>
</evidence>
<evidence type="ECO:0000256" key="4">
    <source>
        <dbReference type="ARBA" id="ARBA00022801"/>
    </source>
</evidence>
<dbReference type="InterPro" id="IPR050112">
    <property type="entry name" value="Urease_alpha_subunit"/>
</dbReference>
<feature type="binding site" description="via carbamate group" evidence="6 9">
    <location>
        <position position="364"/>
    </location>
    <ligand>
        <name>Ni(2+)</name>
        <dbReference type="ChEBI" id="CHEBI:49786"/>
        <label>2</label>
    </ligand>
</feature>
<dbReference type="Gene3D" id="2.30.40.10">
    <property type="entry name" value="Urease, subunit C, domain 1"/>
    <property type="match status" value="1"/>
</dbReference>
<dbReference type="AlphaFoldDB" id="A0A173LQ55"/>
<gene>
    <name evidence="6" type="primary">ureC</name>
    <name evidence="13" type="ORF">BJL86_3334</name>
</gene>
<dbReference type="NCBIfam" id="NF009682">
    <property type="entry name" value="PRK13203.1"/>
    <property type="match status" value="1"/>
</dbReference>
<dbReference type="OrthoDB" id="9802793at2"/>
<comment type="similarity">
    <text evidence="6">Belongs to the metallo-dependent hydrolases superfamily. Urease alpha subunit family.</text>
</comment>
<evidence type="ECO:0000256" key="2">
    <source>
        <dbReference type="ARBA" id="ARBA00022596"/>
    </source>
</evidence>
<dbReference type="PROSITE" id="PS51368">
    <property type="entry name" value="UREASE_3"/>
    <property type="match status" value="1"/>
</dbReference>
<dbReference type="PROSITE" id="PS01120">
    <property type="entry name" value="UREASE_1"/>
    <property type="match status" value="1"/>
</dbReference>
<organism evidence="13 14">
    <name type="scientific">Dietzia timorensis</name>
    <dbReference type="NCBI Taxonomy" id="499555"/>
    <lineage>
        <taxon>Bacteria</taxon>
        <taxon>Bacillati</taxon>
        <taxon>Actinomycetota</taxon>
        <taxon>Actinomycetes</taxon>
        <taxon>Mycobacteriales</taxon>
        <taxon>Dietziaceae</taxon>
        <taxon>Dietzia</taxon>
    </lineage>
</organism>
<dbReference type="Proteomes" id="UP000186104">
    <property type="component" value="Chromosome"/>
</dbReference>
<feature type="binding site" evidence="6 9">
    <location>
        <position position="283"/>
    </location>
    <ligand>
        <name>Ni(2+)</name>
        <dbReference type="ChEBI" id="CHEBI:49786"/>
        <label>1</label>
    </ligand>
</feature>
<evidence type="ECO:0000256" key="5">
    <source>
        <dbReference type="ARBA" id="ARBA00047778"/>
    </source>
</evidence>
<dbReference type="InterPro" id="IPR011059">
    <property type="entry name" value="Metal-dep_hydrolase_composite"/>
</dbReference>
<sequence>MSGSVPYLYGSGDIELHPGRETVTVEVLNTGDRAVQVGSHYHFFESNRALRFDRAAAYGMHLAIGAGLAVRFEPGTTRTVALVPFSGSRVCAGFAGLVEGSLDDAGRRDRAMTALKSGGFEDTGPAESTRTGGRPPVLGRRDYVDIYGPTVGDRVPLADTCLTVSPSIDYNAAAGAGVCGYGDEAVYGGGKAIRDGMAQDPSGTRASGALDLVITGGTIIDAVLGVVKGDIGVRDGKIVAIGKAGNPGLQDGVHPGLVIGPGTEVASAEHCLVTAGGVDTHIHFIAPQQVDEALSNGVTTLFGGGTGPAEGTKGTTCTPGEWNIHRMLEAAEGLPVNIGILGKGNSARPEAVVEQIRAGAAGLKIHEDWGSTPQAIRTTQAVADEYDVQVAIHTDTLNEGGFYEDTAEALGESTIHTFHSEGAGGGHAPDILRVCGEPNVLPASTNPTLPYTTNSVDELLDMVMVCHHLSHDIPEDVSFADSRVRAESIAAETVMHDEGIISIFSSDSQAMGRIGESWARAFQTAHHCRVERGPLPEDNDDGSDNERVLRYAAKMTINPAIAAGISEHVGSIEPGKLADIVIWPADSFAAKPKLVIKGGAIVWAPMGDPNASLPTPQPVIYRPMFGAYGKALTSTRVTFMSQAAIDDGIPDRLGLDSPCLPVRGCRGIGKKDMVRNDRCPDIEVDPETYVVRVDGEIATIAPARTLPLSQLLYMS</sequence>
<dbReference type="SUPFAM" id="SSF51278">
    <property type="entry name" value="Urease, beta-subunit"/>
    <property type="match status" value="1"/>
</dbReference>
<comment type="pathway">
    <text evidence="1 6">Nitrogen metabolism; urea degradation; CO(2) and NH(3) from urea (urease route): step 1/1.</text>
</comment>
<dbReference type="PRINTS" id="PR01752">
    <property type="entry name" value="UREASE"/>
</dbReference>
<dbReference type="PANTHER" id="PTHR43440:SF1">
    <property type="entry name" value="UREASE"/>
    <property type="match status" value="1"/>
</dbReference>
<dbReference type="EMBL" id="CP015961">
    <property type="protein sequence ID" value="ANI94093.1"/>
    <property type="molecule type" value="Genomic_DNA"/>
</dbReference>
<dbReference type="NCBIfam" id="NF009686">
    <property type="entry name" value="PRK13207.1"/>
    <property type="match status" value="1"/>
</dbReference>
<dbReference type="PANTHER" id="PTHR43440">
    <property type="entry name" value="UREASE"/>
    <property type="match status" value="1"/>
</dbReference>
<feature type="binding site" evidence="6 9">
    <location>
        <position position="393"/>
    </location>
    <ligand>
        <name>Ni(2+)</name>
        <dbReference type="ChEBI" id="CHEBI:49786"/>
        <label>2</label>
    </ligand>
</feature>
<comment type="cofactor">
    <cofactor evidence="6 9">
        <name>Ni cation</name>
        <dbReference type="ChEBI" id="CHEBI:25516"/>
    </cofactor>
    <text evidence="6 9">Binds 2 nickel ions per subunit.</text>
</comment>
<keyword evidence="3 6" id="KW-0479">Metal-binding</keyword>
<dbReference type="KEGG" id="dtm:BJL86_3334"/>
<comment type="PTM">
    <text evidence="8">Carbamylation allows a single lysine to coordinate two nickel ions.</text>
</comment>
<dbReference type="InterPro" id="IPR011612">
    <property type="entry name" value="Urease_alpha_N_dom"/>
</dbReference>
<dbReference type="GO" id="GO:0009039">
    <property type="term" value="F:urease activity"/>
    <property type="evidence" value="ECO:0007669"/>
    <property type="project" value="UniProtKB-UniRule"/>
</dbReference>
<keyword evidence="14" id="KW-1185">Reference proteome</keyword>
<feature type="binding site" evidence="6 9">
    <location>
        <position position="281"/>
    </location>
    <ligand>
        <name>Ni(2+)</name>
        <dbReference type="ChEBI" id="CHEBI:49786"/>
        <label>1</label>
    </ligand>
</feature>
<evidence type="ECO:0000256" key="10">
    <source>
        <dbReference type="PIRSR" id="PIRSR611612-52"/>
    </source>
</evidence>
<evidence type="ECO:0000256" key="9">
    <source>
        <dbReference type="PIRSR" id="PIRSR611612-51"/>
    </source>
</evidence>
<feature type="modified residue" description="N6-carboxylysine" evidence="6 8">
    <location>
        <position position="364"/>
    </location>
</feature>
<evidence type="ECO:0000259" key="12">
    <source>
        <dbReference type="PROSITE" id="PS51368"/>
    </source>
</evidence>
<dbReference type="NCBIfam" id="TIGR01792">
    <property type="entry name" value="urease_alph"/>
    <property type="match status" value="1"/>
</dbReference>
<dbReference type="GO" id="GO:0016151">
    <property type="term" value="F:nickel cation binding"/>
    <property type="evidence" value="ECO:0007669"/>
    <property type="project" value="UniProtKB-UniRule"/>
</dbReference>
<dbReference type="Gene3D" id="3.20.20.140">
    <property type="entry name" value="Metal-dependent hydrolases"/>
    <property type="match status" value="1"/>
</dbReference>
<dbReference type="CDD" id="cd00375">
    <property type="entry name" value="Urease_alpha"/>
    <property type="match status" value="1"/>
</dbReference>
<evidence type="ECO:0000256" key="6">
    <source>
        <dbReference type="HAMAP-Rule" id="MF_01953"/>
    </source>
</evidence>
<dbReference type="InterPro" id="IPR032466">
    <property type="entry name" value="Metal_Hydrolase"/>
</dbReference>
<feature type="binding site" evidence="6 11">
    <location>
        <position position="366"/>
    </location>
    <ligand>
        <name>substrate</name>
    </ligand>
</feature>
<dbReference type="Pfam" id="PF00699">
    <property type="entry name" value="Urease_beta"/>
    <property type="match status" value="1"/>
</dbReference>
<comment type="catalytic activity">
    <reaction evidence="5 6">
        <text>urea + 2 H2O + H(+) = hydrogencarbonate + 2 NH4(+)</text>
        <dbReference type="Rhea" id="RHEA:20557"/>
        <dbReference type="ChEBI" id="CHEBI:15377"/>
        <dbReference type="ChEBI" id="CHEBI:15378"/>
        <dbReference type="ChEBI" id="CHEBI:16199"/>
        <dbReference type="ChEBI" id="CHEBI:17544"/>
        <dbReference type="ChEBI" id="CHEBI:28938"/>
        <dbReference type="EC" id="3.5.1.5"/>
    </reaction>
</comment>
<proteinExistence type="inferred from homology"/>
<evidence type="ECO:0000256" key="3">
    <source>
        <dbReference type="ARBA" id="ARBA00022723"/>
    </source>
</evidence>
<protein>
    <recommendedName>
        <fullName evidence="6 7">Urease subunit alpha</fullName>
        <ecNumber evidence="6 7">3.5.1.5</ecNumber>
    </recommendedName>
    <alternativeName>
        <fullName evidence="6">Urea amidohydrolase subunit alpha</fullName>
    </alternativeName>
</protein>
<dbReference type="HAMAP" id="MF_01953">
    <property type="entry name" value="Urease_alpha"/>
    <property type="match status" value="1"/>
</dbReference>
<dbReference type="InterPro" id="IPR029754">
    <property type="entry name" value="Urease_Ni-bd"/>
</dbReference>
<reference evidence="13 14" key="1">
    <citation type="submission" date="2016-06" db="EMBL/GenBank/DDBJ databases">
        <title>Complete genome sequence of a saline-alkali tolerant type strain Dietzia timorensis ID05-A0528T.</title>
        <authorList>
            <person name="Wu X."/>
        </authorList>
    </citation>
    <scope>NUCLEOTIDE SEQUENCE [LARGE SCALE GENOMIC DNA]</scope>
    <source>
        <strain evidence="13 14">ID05-A0528</strain>
    </source>
</reference>
<feature type="binding site" description="via carbamate group" evidence="6 9">
    <location>
        <position position="364"/>
    </location>
    <ligand>
        <name>Ni(2+)</name>
        <dbReference type="ChEBI" id="CHEBI:49786"/>
        <label>1</label>
    </ligand>
</feature>
<dbReference type="GO" id="GO:0035550">
    <property type="term" value="C:urease complex"/>
    <property type="evidence" value="ECO:0007669"/>
    <property type="project" value="InterPro"/>
</dbReference>
<feature type="binding site" evidence="6 9">
    <location>
        <position position="419"/>
    </location>
    <ligand>
        <name>Ni(2+)</name>
        <dbReference type="ChEBI" id="CHEBI:49786"/>
        <label>2</label>
    </ligand>
</feature>
<dbReference type="InterPro" id="IPR036461">
    <property type="entry name" value="Urease_betasu_sf"/>
</dbReference>
<dbReference type="Pfam" id="PF01979">
    <property type="entry name" value="Amidohydro_1"/>
    <property type="match status" value="1"/>
</dbReference>
<comment type="PTM">
    <text evidence="6">Carboxylation allows a single lysine to coordinate two nickel ions.</text>
</comment>
<evidence type="ECO:0000256" key="8">
    <source>
        <dbReference type="PIRSR" id="PIRSR611612-50"/>
    </source>
</evidence>
<feature type="binding site" evidence="6 9">
    <location>
        <position position="507"/>
    </location>
    <ligand>
        <name>Ni(2+)</name>
        <dbReference type="ChEBI" id="CHEBI:49786"/>
        <label>1</label>
    </ligand>
</feature>
<dbReference type="PROSITE" id="PS00145">
    <property type="entry name" value="UREASE_2"/>
    <property type="match status" value="1"/>
</dbReference>
<dbReference type="InterPro" id="IPR017950">
    <property type="entry name" value="Urease_AS"/>
</dbReference>
<dbReference type="NCBIfam" id="TIGR00192">
    <property type="entry name" value="urease_beta"/>
    <property type="match status" value="1"/>
</dbReference>
<evidence type="ECO:0000313" key="13">
    <source>
        <dbReference type="EMBL" id="ANI94093.1"/>
    </source>
</evidence>
<dbReference type="EC" id="3.5.1.5" evidence="6 7"/>
<dbReference type="InterPro" id="IPR005848">
    <property type="entry name" value="Urease_asu"/>
</dbReference>
<dbReference type="RefSeq" id="WP_075845114.1">
    <property type="nucleotide sequence ID" value="NZ_CP015961.1"/>
</dbReference>
<dbReference type="InterPro" id="IPR006680">
    <property type="entry name" value="Amidohydro-rel"/>
</dbReference>
<dbReference type="Gene3D" id="2.10.150.10">
    <property type="entry name" value="Urease, beta subunit"/>
    <property type="match status" value="1"/>
</dbReference>
<comment type="subcellular location">
    <subcellularLocation>
        <location evidence="6 11">Cytoplasm</location>
    </subcellularLocation>
</comment>
<dbReference type="SUPFAM" id="SSF51338">
    <property type="entry name" value="Composite domain of metallo-dependent hydrolases"/>
    <property type="match status" value="2"/>
</dbReference>
<accession>A0A173LQ55</accession>
<name>A0A173LQ55_9ACTN</name>